<evidence type="ECO:0000256" key="2">
    <source>
        <dbReference type="SAM" id="Phobius"/>
    </source>
</evidence>
<accession>A0ABD4WWP9</accession>
<sequence>MTAVQIVSICIALIFFIQVLIYTSKHKLKDQVAFFWMMVSLSGIIIAILLPIFNKITHKIGIAYTPSLLFLLAFIVVLNILIYQNIILSKQQDKLKDLTQQIAFLKHNLQTKEKDRH</sequence>
<gene>
    <name evidence="3" type="ORF">PVE99_20035</name>
</gene>
<protein>
    <submittedName>
        <fullName evidence="3">DUF2304 domain-containing protein</fullName>
    </submittedName>
</protein>
<dbReference type="AlphaFoldDB" id="A0ABD4WWP9"/>
<dbReference type="EMBL" id="JARAOX010000198">
    <property type="protein sequence ID" value="MDD9784658.1"/>
    <property type="molecule type" value="Genomic_DNA"/>
</dbReference>
<evidence type="ECO:0000256" key="1">
    <source>
        <dbReference type="SAM" id="Coils"/>
    </source>
</evidence>
<evidence type="ECO:0000313" key="4">
    <source>
        <dbReference type="Proteomes" id="UP001213771"/>
    </source>
</evidence>
<organism evidence="3 4">
    <name type="scientific">Priestia megaterium</name>
    <name type="common">Bacillus megaterium</name>
    <dbReference type="NCBI Taxonomy" id="1404"/>
    <lineage>
        <taxon>Bacteria</taxon>
        <taxon>Bacillati</taxon>
        <taxon>Bacillota</taxon>
        <taxon>Bacilli</taxon>
        <taxon>Bacillales</taxon>
        <taxon>Bacillaceae</taxon>
        <taxon>Priestia</taxon>
    </lineage>
</organism>
<evidence type="ECO:0000313" key="3">
    <source>
        <dbReference type="EMBL" id="MDD9784658.1"/>
    </source>
</evidence>
<feature type="transmembrane region" description="Helical" evidence="2">
    <location>
        <begin position="60"/>
        <end position="82"/>
    </location>
</feature>
<keyword evidence="2" id="KW-0812">Transmembrane</keyword>
<keyword evidence="2" id="KW-1133">Transmembrane helix</keyword>
<feature type="transmembrane region" description="Helical" evidence="2">
    <location>
        <begin position="34"/>
        <end position="54"/>
    </location>
</feature>
<reference evidence="3 4" key="1">
    <citation type="submission" date="2023-02" db="EMBL/GenBank/DDBJ databases">
        <authorList>
            <person name="Olszewska D."/>
        </authorList>
    </citation>
    <scope>NUCLEOTIDE SEQUENCE [LARGE SCALE GENOMIC DNA]</scope>
    <source>
        <strain evidence="3 4">FDU301</strain>
    </source>
</reference>
<dbReference type="InterPro" id="IPR019277">
    <property type="entry name" value="DUF2304"/>
</dbReference>
<name>A0ABD4WWP9_PRIMG</name>
<comment type="caution">
    <text evidence="3">The sequence shown here is derived from an EMBL/GenBank/DDBJ whole genome shotgun (WGS) entry which is preliminary data.</text>
</comment>
<dbReference type="Proteomes" id="UP001213771">
    <property type="component" value="Unassembled WGS sequence"/>
</dbReference>
<keyword evidence="2" id="KW-0472">Membrane</keyword>
<feature type="coiled-coil region" evidence="1">
    <location>
        <begin position="88"/>
        <end position="115"/>
    </location>
</feature>
<feature type="transmembrane region" description="Helical" evidence="2">
    <location>
        <begin position="6"/>
        <end position="22"/>
    </location>
</feature>
<dbReference type="RefSeq" id="WP_098980001.1">
    <property type="nucleotide sequence ID" value="NZ_CP058268.1"/>
</dbReference>
<dbReference type="Pfam" id="PF10066">
    <property type="entry name" value="DUF2304"/>
    <property type="match status" value="1"/>
</dbReference>
<proteinExistence type="predicted"/>
<keyword evidence="1" id="KW-0175">Coiled coil</keyword>